<feature type="domain" description="Alpha/beta hydrolase fold-3" evidence="2">
    <location>
        <begin position="90"/>
        <end position="301"/>
    </location>
</feature>
<accession>A0A9P9BSY0</accession>
<sequence>MAPLRLDPELAAVMAALAPAGGADSQSPFPAVPTVASFRQSFKDSFEQVCSTIEWPAGMQTSTHTTTSLDGSTLEITRFLPANAGPARAVLYVFGGGTIAGSVEQSRNLIARTAAATSTQHFGVHYRLAPEHPYPAALEDVYSGLVWLQAHAAEFGVDPARLVIAGASAGGLLSAAAALYARDHKLDHPIAGMLLRYPMLDDRTVLAEGDALKPFLAYTTESNDLAWACYLGRPRSERGDDNVPIYAAPGRATDLSNLPRAYVDVGGLDLFRDESLAFASRLAAANEDVEFHLFPGVIHGFDFMAMLSVSKAAAAAEYRFIESF</sequence>
<evidence type="ECO:0000313" key="4">
    <source>
        <dbReference type="Proteomes" id="UP000756346"/>
    </source>
</evidence>
<dbReference type="GO" id="GO:0016787">
    <property type="term" value="F:hydrolase activity"/>
    <property type="evidence" value="ECO:0007669"/>
    <property type="project" value="UniProtKB-KW"/>
</dbReference>
<dbReference type="SUPFAM" id="SSF53474">
    <property type="entry name" value="alpha/beta-Hydrolases"/>
    <property type="match status" value="1"/>
</dbReference>
<comment type="caution">
    <text evidence="3">The sequence shown here is derived from an EMBL/GenBank/DDBJ whole genome shotgun (WGS) entry which is preliminary data.</text>
</comment>
<organism evidence="3 4">
    <name type="scientific">Microdochium trichocladiopsis</name>
    <dbReference type="NCBI Taxonomy" id="1682393"/>
    <lineage>
        <taxon>Eukaryota</taxon>
        <taxon>Fungi</taxon>
        <taxon>Dikarya</taxon>
        <taxon>Ascomycota</taxon>
        <taxon>Pezizomycotina</taxon>
        <taxon>Sordariomycetes</taxon>
        <taxon>Xylariomycetidae</taxon>
        <taxon>Xylariales</taxon>
        <taxon>Microdochiaceae</taxon>
        <taxon>Microdochium</taxon>
    </lineage>
</organism>
<evidence type="ECO:0000313" key="3">
    <source>
        <dbReference type="EMBL" id="KAH7034922.1"/>
    </source>
</evidence>
<evidence type="ECO:0000256" key="1">
    <source>
        <dbReference type="ARBA" id="ARBA00022801"/>
    </source>
</evidence>
<dbReference type="InterPro" id="IPR013094">
    <property type="entry name" value="AB_hydrolase_3"/>
</dbReference>
<dbReference type="OrthoDB" id="408631at2759"/>
<dbReference type="PANTHER" id="PTHR48081:SF8">
    <property type="entry name" value="ALPHA_BETA HYDROLASE FOLD-3 DOMAIN-CONTAINING PROTEIN-RELATED"/>
    <property type="match status" value="1"/>
</dbReference>
<dbReference type="GeneID" id="70182678"/>
<dbReference type="InterPro" id="IPR050300">
    <property type="entry name" value="GDXG_lipolytic_enzyme"/>
</dbReference>
<keyword evidence="4" id="KW-1185">Reference proteome</keyword>
<reference evidence="3" key="1">
    <citation type="journal article" date="2021" name="Nat. Commun.">
        <title>Genetic determinants of endophytism in the Arabidopsis root mycobiome.</title>
        <authorList>
            <person name="Mesny F."/>
            <person name="Miyauchi S."/>
            <person name="Thiergart T."/>
            <person name="Pickel B."/>
            <person name="Atanasova L."/>
            <person name="Karlsson M."/>
            <person name="Huettel B."/>
            <person name="Barry K.W."/>
            <person name="Haridas S."/>
            <person name="Chen C."/>
            <person name="Bauer D."/>
            <person name="Andreopoulos W."/>
            <person name="Pangilinan J."/>
            <person name="LaButti K."/>
            <person name="Riley R."/>
            <person name="Lipzen A."/>
            <person name="Clum A."/>
            <person name="Drula E."/>
            <person name="Henrissat B."/>
            <person name="Kohler A."/>
            <person name="Grigoriev I.V."/>
            <person name="Martin F.M."/>
            <person name="Hacquard S."/>
        </authorList>
    </citation>
    <scope>NUCLEOTIDE SEQUENCE</scope>
    <source>
        <strain evidence="3">MPI-CAGE-CH-0230</strain>
    </source>
</reference>
<evidence type="ECO:0000259" key="2">
    <source>
        <dbReference type="Pfam" id="PF07859"/>
    </source>
</evidence>
<keyword evidence="1 3" id="KW-0378">Hydrolase</keyword>
<gene>
    <name evidence="3" type="ORF">B0I36DRAFT_317235</name>
</gene>
<dbReference type="EMBL" id="JAGTJQ010000003">
    <property type="protein sequence ID" value="KAH7034922.1"/>
    <property type="molecule type" value="Genomic_DNA"/>
</dbReference>
<dbReference type="RefSeq" id="XP_046015015.1">
    <property type="nucleotide sequence ID" value="XM_046153132.1"/>
</dbReference>
<dbReference type="Proteomes" id="UP000756346">
    <property type="component" value="Unassembled WGS sequence"/>
</dbReference>
<dbReference type="InterPro" id="IPR029058">
    <property type="entry name" value="AB_hydrolase_fold"/>
</dbReference>
<proteinExistence type="predicted"/>
<dbReference type="AlphaFoldDB" id="A0A9P9BSY0"/>
<protein>
    <submittedName>
        <fullName evidence="3">Alpha/Beta hydrolase protein</fullName>
    </submittedName>
</protein>
<dbReference type="Gene3D" id="3.40.50.1820">
    <property type="entry name" value="alpha/beta hydrolase"/>
    <property type="match status" value="1"/>
</dbReference>
<name>A0A9P9BSY0_9PEZI</name>
<dbReference type="Pfam" id="PF07859">
    <property type="entry name" value="Abhydrolase_3"/>
    <property type="match status" value="1"/>
</dbReference>
<dbReference type="PANTHER" id="PTHR48081">
    <property type="entry name" value="AB HYDROLASE SUPERFAMILY PROTEIN C4A8.06C"/>
    <property type="match status" value="1"/>
</dbReference>